<evidence type="ECO:0000313" key="2">
    <source>
        <dbReference type="Proteomes" id="UP000054538"/>
    </source>
</evidence>
<dbReference type="PANTHER" id="PTHR47345:SF1">
    <property type="entry name" value="CUT9-INTERACTING PROTEIN SCN1"/>
    <property type="match status" value="1"/>
</dbReference>
<evidence type="ECO:0000313" key="1">
    <source>
        <dbReference type="EMBL" id="KIK87032.1"/>
    </source>
</evidence>
<dbReference type="InterPro" id="IPR001130">
    <property type="entry name" value="TatD-like"/>
</dbReference>
<protein>
    <recommendedName>
        <fullName evidence="3">TatD DNase family Scn1</fullName>
    </recommendedName>
</protein>
<dbReference type="EMBL" id="KN825548">
    <property type="protein sequence ID" value="KIK87032.1"/>
    <property type="molecule type" value="Genomic_DNA"/>
</dbReference>
<dbReference type="Gene3D" id="3.20.20.140">
    <property type="entry name" value="Metal-dependent hydrolases"/>
    <property type="match status" value="1"/>
</dbReference>
<reference evidence="2" key="2">
    <citation type="submission" date="2015-01" db="EMBL/GenBank/DDBJ databases">
        <title>Evolutionary Origins and Diversification of the Mycorrhizal Mutualists.</title>
        <authorList>
            <consortium name="DOE Joint Genome Institute"/>
            <consortium name="Mycorrhizal Genomics Consortium"/>
            <person name="Kohler A."/>
            <person name="Kuo A."/>
            <person name="Nagy L.G."/>
            <person name="Floudas D."/>
            <person name="Copeland A."/>
            <person name="Barry K.W."/>
            <person name="Cichocki N."/>
            <person name="Veneault-Fourrey C."/>
            <person name="LaButti K."/>
            <person name="Lindquist E.A."/>
            <person name="Lipzen A."/>
            <person name="Lundell T."/>
            <person name="Morin E."/>
            <person name="Murat C."/>
            <person name="Riley R."/>
            <person name="Ohm R."/>
            <person name="Sun H."/>
            <person name="Tunlid A."/>
            <person name="Henrissat B."/>
            <person name="Grigoriev I.V."/>
            <person name="Hibbett D.S."/>
            <person name="Martin F."/>
        </authorList>
    </citation>
    <scope>NUCLEOTIDE SEQUENCE [LARGE SCALE GENOMIC DNA]</scope>
    <source>
        <strain evidence="2">Ve08.2h10</strain>
    </source>
</reference>
<keyword evidence="2" id="KW-1185">Reference proteome</keyword>
<accession>A0A0D0CUC9</accession>
<dbReference type="InParanoid" id="A0A0D0CUC9"/>
<dbReference type="FunCoup" id="A0A0D0CUC9">
    <property type="interactions" value="14"/>
</dbReference>
<evidence type="ECO:0008006" key="3">
    <source>
        <dbReference type="Google" id="ProtNLM"/>
    </source>
</evidence>
<dbReference type="PANTHER" id="PTHR47345">
    <property type="entry name" value="CUT9-INTERACTING PROTEIN SCN1"/>
    <property type="match status" value="1"/>
</dbReference>
<dbReference type="GO" id="GO:0016788">
    <property type="term" value="F:hydrolase activity, acting on ester bonds"/>
    <property type="evidence" value="ECO:0007669"/>
    <property type="project" value="InterPro"/>
</dbReference>
<dbReference type="Pfam" id="PF01026">
    <property type="entry name" value="TatD_DNase"/>
    <property type="match status" value="1"/>
</dbReference>
<proteinExistence type="predicted"/>
<dbReference type="OrthoDB" id="413993at2759"/>
<dbReference type="SUPFAM" id="SSF51556">
    <property type="entry name" value="Metallo-dependent hydrolases"/>
    <property type="match status" value="1"/>
</dbReference>
<dbReference type="HOGENOM" id="CLU_031506_3_2_1"/>
<dbReference type="InterPro" id="IPR032466">
    <property type="entry name" value="Metal_Hydrolase"/>
</dbReference>
<reference evidence="1 2" key="1">
    <citation type="submission" date="2014-04" db="EMBL/GenBank/DDBJ databases">
        <authorList>
            <consortium name="DOE Joint Genome Institute"/>
            <person name="Kuo A."/>
            <person name="Kohler A."/>
            <person name="Jargeat P."/>
            <person name="Nagy L.G."/>
            <person name="Floudas D."/>
            <person name="Copeland A."/>
            <person name="Barry K.W."/>
            <person name="Cichocki N."/>
            <person name="Veneault-Fourrey C."/>
            <person name="LaButti K."/>
            <person name="Lindquist E.A."/>
            <person name="Lipzen A."/>
            <person name="Lundell T."/>
            <person name="Morin E."/>
            <person name="Murat C."/>
            <person name="Sun H."/>
            <person name="Tunlid A."/>
            <person name="Henrissat B."/>
            <person name="Grigoriev I.V."/>
            <person name="Hibbett D.S."/>
            <person name="Martin F."/>
            <person name="Nordberg H.P."/>
            <person name="Cantor M.N."/>
            <person name="Hua S.X."/>
        </authorList>
    </citation>
    <scope>NUCLEOTIDE SEQUENCE [LARGE SCALE GENOMIC DNA]</scope>
    <source>
        <strain evidence="1 2">Ve08.2h10</strain>
    </source>
</reference>
<organism evidence="1 2">
    <name type="scientific">Paxillus rubicundulus Ve08.2h10</name>
    <dbReference type="NCBI Taxonomy" id="930991"/>
    <lineage>
        <taxon>Eukaryota</taxon>
        <taxon>Fungi</taxon>
        <taxon>Dikarya</taxon>
        <taxon>Basidiomycota</taxon>
        <taxon>Agaricomycotina</taxon>
        <taxon>Agaricomycetes</taxon>
        <taxon>Agaricomycetidae</taxon>
        <taxon>Boletales</taxon>
        <taxon>Paxilineae</taxon>
        <taxon>Paxillaceae</taxon>
        <taxon>Paxillus</taxon>
    </lineage>
</organism>
<sequence length="346" mass="39461">MTAERLFPPQPSLDVLRHVVDVHCHPTDSVATTEAMDNLSITICAMSSRQADQLLVRDLAKAYPEKVFPCFGYHPWFSHWISLKSYSSREEHYRRLFSPSHAQQEIFGRLLPQLPDPVSLADVLVDLRQNLSAFPHAMLGEVGLDRAARVPIDYFASLRELTPFSIPLEHQLAILEPQIDLAVEFGRNVSIHSVKSHQAILDLLDRMHKKHGPGWLRISIDLHSCGISPETWRAIEKRHVNVYMSLSTAINGRSPSHRSLIAACSPHRILVESDCHLVDQCTKRTWDMVLIVAEVKGWSVETMWTEVVSEEDWGVVRRLEKNWKEFHDGNHSTGRLRSKKVVEKSP</sequence>
<name>A0A0D0CUC9_9AGAM</name>
<dbReference type="InterPro" id="IPR053044">
    <property type="entry name" value="Metallo-hydrolase/TatD-type"/>
</dbReference>
<dbReference type="AlphaFoldDB" id="A0A0D0CUC9"/>
<dbReference type="Proteomes" id="UP000054538">
    <property type="component" value="Unassembled WGS sequence"/>
</dbReference>
<gene>
    <name evidence="1" type="ORF">PAXRUDRAFT_831866</name>
</gene>